<sequence>MTAARSMFQVAKLAGAHTIIASDSQTEVVDPWLSDKSSGHFETNIEAISMNYERDRMNVQAVLVNRDLGQNLLVEVLRGKREASASWTLSHGTAAYFRDETSPGPECDSEESDGEPEDDRDALDSLFLPNYEQERHSAFRRTPNRRYCEKRPSVRRNQVRDDYQRRNQVRDDYDGRRRRRARDDRETRTFTRRAAISQILPQPF</sequence>
<gene>
    <name evidence="2" type="ORF">B0I71DRAFT_141500</name>
</gene>
<protein>
    <submittedName>
        <fullName evidence="2">Uncharacterized protein</fullName>
    </submittedName>
</protein>
<dbReference type="Proteomes" id="UP000256601">
    <property type="component" value="Unassembled WGS sequence"/>
</dbReference>
<accession>A0A371C3P7</accession>
<name>A0A371C3P7_YARLL</name>
<proteinExistence type="predicted"/>
<feature type="region of interest" description="Disordered" evidence="1">
    <location>
        <begin position="150"/>
        <end position="188"/>
    </location>
</feature>
<organism evidence="2 3">
    <name type="scientific">Yarrowia lipolytica</name>
    <name type="common">Candida lipolytica</name>
    <dbReference type="NCBI Taxonomy" id="4952"/>
    <lineage>
        <taxon>Eukaryota</taxon>
        <taxon>Fungi</taxon>
        <taxon>Dikarya</taxon>
        <taxon>Ascomycota</taxon>
        <taxon>Saccharomycotina</taxon>
        <taxon>Dipodascomycetes</taxon>
        <taxon>Dipodascales</taxon>
        <taxon>Dipodascales incertae sedis</taxon>
        <taxon>Yarrowia</taxon>
    </lineage>
</organism>
<evidence type="ECO:0000313" key="2">
    <source>
        <dbReference type="EMBL" id="RDW24955.1"/>
    </source>
</evidence>
<dbReference type="EMBL" id="KZ857341">
    <property type="protein sequence ID" value="RDW24955.1"/>
    <property type="molecule type" value="Genomic_DNA"/>
</dbReference>
<feature type="compositionally biased region" description="Acidic residues" evidence="1">
    <location>
        <begin position="107"/>
        <end position="121"/>
    </location>
</feature>
<evidence type="ECO:0000256" key="1">
    <source>
        <dbReference type="SAM" id="MobiDB-lite"/>
    </source>
</evidence>
<dbReference type="AlphaFoldDB" id="A0A371C3P7"/>
<evidence type="ECO:0000313" key="3">
    <source>
        <dbReference type="Proteomes" id="UP000256601"/>
    </source>
</evidence>
<feature type="region of interest" description="Disordered" evidence="1">
    <location>
        <begin position="96"/>
        <end position="122"/>
    </location>
</feature>
<reference evidence="2 3" key="1">
    <citation type="submission" date="2018-07" db="EMBL/GenBank/DDBJ databases">
        <title>Draft Genome Assemblies for Five Robust Yarrowia lipolytica Strains Exhibiting High Lipid Production and Pentose Sugar Utilization and Sugar Alcohol Secretion from Undetoxified Lignocellulosic Biomass Hydrolysates.</title>
        <authorList>
            <consortium name="DOE Joint Genome Institute"/>
            <person name="Walker C."/>
            <person name="Ryu S."/>
            <person name="Na H."/>
            <person name="Zane M."/>
            <person name="LaButti K."/>
            <person name="Lipzen A."/>
            <person name="Haridas S."/>
            <person name="Barry K."/>
            <person name="Grigoriev I.V."/>
            <person name="Quarterman J."/>
            <person name="Slininger P."/>
            <person name="Dien B."/>
            <person name="Trinh C.T."/>
        </authorList>
    </citation>
    <scope>NUCLEOTIDE SEQUENCE [LARGE SCALE GENOMIC DNA]</scope>
    <source>
        <strain evidence="2 3">YB392</strain>
    </source>
</reference>